<dbReference type="CDD" id="cd07516">
    <property type="entry name" value="HAD_Pase"/>
    <property type="match status" value="1"/>
</dbReference>
<dbReference type="NCBIfam" id="TIGR01484">
    <property type="entry name" value="HAD-SF-IIB"/>
    <property type="match status" value="1"/>
</dbReference>
<keyword evidence="2" id="KW-1185">Reference proteome</keyword>
<dbReference type="SUPFAM" id="SSF56784">
    <property type="entry name" value="HAD-like"/>
    <property type="match status" value="1"/>
</dbReference>
<sequence length="267" mass="28432">MTPRLVATDLDGTLLHSDGTVTARTREVLDELDGLGVPVVFTTGRPIRWMGELWADVGGHGLAICSNGGIVYDVARREVRTARTIAPDVLVEVASLLRSELPGTVFALEKTTGFAREPDFMPRLTVNRVPDVPTAPLEDLVDGDVVKLLARHEDHLPEPYWERVASALGELVVTTWSSTGTLVEMSAAGVTKATTLAAVAAEMGLGPRDVVAFGDMPNDLPMLEWAGTSYAMANAHGSVRDLADHLAPGNDEDGVAVVLADLFGLSR</sequence>
<dbReference type="PANTHER" id="PTHR10000:SF8">
    <property type="entry name" value="HAD SUPERFAMILY HYDROLASE-LIKE, TYPE 3"/>
    <property type="match status" value="1"/>
</dbReference>
<proteinExistence type="predicted"/>
<dbReference type="Gene3D" id="3.30.1240.10">
    <property type="match status" value="1"/>
</dbReference>
<dbReference type="OrthoDB" id="3180855at2"/>
<dbReference type="GO" id="GO:0016791">
    <property type="term" value="F:phosphatase activity"/>
    <property type="evidence" value="ECO:0007669"/>
    <property type="project" value="TreeGrafter"/>
</dbReference>
<dbReference type="InterPro" id="IPR023214">
    <property type="entry name" value="HAD_sf"/>
</dbReference>
<dbReference type="Proteomes" id="UP000291838">
    <property type="component" value="Unassembled WGS sequence"/>
</dbReference>
<dbReference type="PANTHER" id="PTHR10000">
    <property type="entry name" value="PHOSPHOSERINE PHOSPHATASE"/>
    <property type="match status" value="1"/>
</dbReference>
<evidence type="ECO:0000313" key="1">
    <source>
        <dbReference type="EMBL" id="RYB89220.1"/>
    </source>
</evidence>
<comment type="caution">
    <text evidence="1">The sequence shown here is derived from an EMBL/GenBank/DDBJ whole genome shotgun (WGS) entry which is preliminary data.</text>
</comment>
<dbReference type="GO" id="GO:0000287">
    <property type="term" value="F:magnesium ion binding"/>
    <property type="evidence" value="ECO:0007669"/>
    <property type="project" value="TreeGrafter"/>
</dbReference>
<dbReference type="Gene3D" id="3.40.50.1000">
    <property type="entry name" value="HAD superfamily/HAD-like"/>
    <property type="match status" value="1"/>
</dbReference>
<reference evidence="1 2" key="1">
    <citation type="submission" date="2019-01" db="EMBL/GenBank/DDBJ databases">
        <title>Novel species of Nocardioides.</title>
        <authorList>
            <person name="Liu Q."/>
            <person name="Xin Y.-H."/>
        </authorList>
    </citation>
    <scope>NUCLEOTIDE SEQUENCE [LARGE SCALE GENOMIC DNA]</scope>
    <source>
        <strain evidence="1 2">HLT3-15</strain>
    </source>
</reference>
<dbReference type="RefSeq" id="WP_129478070.1">
    <property type="nucleotide sequence ID" value="NZ_SDWS01000008.1"/>
</dbReference>
<dbReference type="InterPro" id="IPR006379">
    <property type="entry name" value="HAD-SF_hydro_IIB"/>
</dbReference>
<evidence type="ECO:0000313" key="2">
    <source>
        <dbReference type="Proteomes" id="UP000291838"/>
    </source>
</evidence>
<gene>
    <name evidence="1" type="ORF">EUA06_17245</name>
</gene>
<dbReference type="NCBIfam" id="TIGR00099">
    <property type="entry name" value="Cof-subfamily"/>
    <property type="match status" value="1"/>
</dbReference>
<protein>
    <submittedName>
        <fullName evidence="1">HAD family phosphatase</fullName>
    </submittedName>
</protein>
<dbReference type="AlphaFoldDB" id="A0A4Q2RKF5"/>
<name>A0A4Q2RKF5_9ACTN</name>
<dbReference type="EMBL" id="SDWS01000008">
    <property type="protein sequence ID" value="RYB89220.1"/>
    <property type="molecule type" value="Genomic_DNA"/>
</dbReference>
<dbReference type="Pfam" id="PF08282">
    <property type="entry name" value="Hydrolase_3"/>
    <property type="match status" value="1"/>
</dbReference>
<dbReference type="InterPro" id="IPR000150">
    <property type="entry name" value="Cof"/>
</dbReference>
<dbReference type="SFLD" id="SFLDS00003">
    <property type="entry name" value="Haloacid_Dehalogenase"/>
    <property type="match status" value="1"/>
</dbReference>
<dbReference type="SFLD" id="SFLDG01140">
    <property type="entry name" value="C2.B:_Phosphomannomutase_and_P"/>
    <property type="match status" value="1"/>
</dbReference>
<dbReference type="GO" id="GO:0005829">
    <property type="term" value="C:cytosol"/>
    <property type="evidence" value="ECO:0007669"/>
    <property type="project" value="TreeGrafter"/>
</dbReference>
<accession>A0A4Q2RKF5</accession>
<organism evidence="1 2">
    <name type="scientific">Nocardioides glacieisoli</name>
    <dbReference type="NCBI Taxonomy" id="1168730"/>
    <lineage>
        <taxon>Bacteria</taxon>
        <taxon>Bacillati</taxon>
        <taxon>Actinomycetota</taxon>
        <taxon>Actinomycetes</taxon>
        <taxon>Propionibacteriales</taxon>
        <taxon>Nocardioidaceae</taxon>
        <taxon>Nocardioides</taxon>
    </lineage>
</organism>
<dbReference type="InterPro" id="IPR036412">
    <property type="entry name" value="HAD-like_sf"/>
</dbReference>